<dbReference type="InterPro" id="IPR000873">
    <property type="entry name" value="AMP-dep_synth/lig_dom"/>
</dbReference>
<name>A0ABQ6CBE2_9BURK</name>
<evidence type="ECO:0000313" key="4">
    <source>
        <dbReference type="EMBL" id="GLS16105.1"/>
    </source>
</evidence>
<evidence type="ECO:0000313" key="5">
    <source>
        <dbReference type="Proteomes" id="UP001156903"/>
    </source>
</evidence>
<comment type="caution">
    <text evidence="4">The sequence shown here is derived from an EMBL/GenBank/DDBJ whole genome shotgun (WGS) entry which is preliminary data.</text>
</comment>
<dbReference type="Gene3D" id="3.40.50.12780">
    <property type="entry name" value="N-terminal domain of ligase-like"/>
    <property type="match status" value="1"/>
</dbReference>
<dbReference type="Proteomes" id="UP001156903">
    <property type="component" value="Unassembled WGS sequence"/>
</dbReference>
<sequence length="491" mass="51232">MTPPIPTPPMGEVLLRQDDLALPRPALDQLVQQTAETLGAAPRRVVATLLDNSAAWAVLDLALAEAGLVHLPIPGFFTAPQIAHVLQASGADALITAAVMDLLGLTGTPRPLTLAGTALALHTLAARPVPLPLPAGTQKITFTSGTTGNPKGVCLGAAGLDQVAQGLVQALAPLDIRRHLCALPLPVLLENVAGLLAPLAAGAECVVLPLARLGLEGSSRFDPATFHAAVMQTRPHSLILLPQMLRAWAGWLAATGQRAPASLRLVAVGGAAVGETLLLAARQVGIPAHEGYGLSEGSSVQTLNLPGADRAGSAGRPLPHARVHVDDRGQIHVAGSLMLGYLGDNAPAPVWWPTGDVGHLDEDGFLHVRGRLRHVLITAFGRNVSPEWVETTLRGQPAIAQAVVFGEARPHLSAVLWPLRPDASDAQLQAAVAEANRELPDYARIGHWVRARADFTPEAGLATANGRPQRQAIETLHAAALYDETAPAFPS</sequence>
<dbReference type="PANTHER" id="PTHR43201:SF5">
    <property type="entry name" value="MEDIUM-CHAIN ACYL-COA LIGASE ACSF2, MITOCHONDRIAL"/>
    <property type="match status" value="1"/>
</dbReference>
<dbReference type="InterPro" id="IPR042099">
    <property type="entry name" value="ANL_N_sf"/>
</dbReference>
<proteinExistence type="inferred from homology"/>
<accession>A0ABQ6CBE2</accession>
<gene>
    <name evidence="4" type="ORF">GCM10007935_35450</name>
</gene>
<evidence type="ECO:0000259" key="3">
    <source>
        <dbReference type="Pfam" id="PF00501"/>
    </source>
</evidence>
<reference evidence="5" key="1">
    <citation type="journal article" date="2019" name="Int. J. Syst. Evol. Microbiol.">
        <title>The Global Catalogue of Microorganisms (GCM) 10K type strain sequencing project: providing services to taxonomists for standard genome sequencing and annotation.</title>
        <authorList>
            <consortium name="The Broad Institute Genomics Platform"/>
            <consortium name="The Broad Institute Genome Sequencing Center for Infectious Disease"/>
            <person name="Wu L."/>
            <person name="Ma J."/>
        </authorList>
    </citation>
    <scope>NUCLEOTIDE SEQUENCE [LARGE SCALE GENOMIC DNA]</scope>
    <source>
        <strain evidence="5">NBRC 109341</strain>
    </source>
</reference>
<comment type="similarity">
    <text evidence="1">Belongs to the ATP-dependent AMP-binding enzyme family.</text>
</comment>
<dbReference type="EMBL" id="BSPB01000044">
    <property type="protein sequence ID" value="GLS16105.1"/>
    <property type="molecule type" value="Genomic_DNA"/>
</dbReference>
<dbReference type="InterPro" id="IPR045851">
    <property type="entry name" value="AMP-bd_C_sf"/>
</dbReference>
<feature type="domain" description="AMP-dependent synthetase/ligase" evidence="3">
    <location>
        <begin position="27"/>
        <end position="340"/>
    </location>
</feature>
<evidence type="ECO:0000256" key="2">
    <source>
        <dbReference type="ARBA" id="ARBA00022598"/>
    </source>
</evidence>
<organism evidence="4 5">
    <name type="scientific">Hydrogenophaga electricum</name>
    <dbReference type="NCBI Taxonomy" id="1230953"/>
    <lineage>
        <taxon>Bacteria</taxon>
        <taxon>Pseudomonadati</taxon>
        <taxon>Pseudomonadota</taxon>
        <taxon>Betaproteobacteria</taxon>
        <taxon>Burkholderiales</taxon>
        <taxon>Comamonadaceae</taxon>
        <taxon>Hydrogenophaga</taxon>
    </lineage>
</organism>
<dbReference type="InterPro" id="IPR020845">
    <property type="entry name" value="AMP-binding_CS"/>
</dbReference>
<evidence type="ECO:0000256" key="1">
    <source>
        <dbReference type="ARBA" id="ARBA00006432"/>
    </source>
</evidence>
<keyword evidence="2" id="KW-0436">Ligase</keyword>
<dbReference type="Pfam" id="PF00501">
    <property type="entry name" value="AMP-binding"/>
    <property type="match status" value="1"/>
</dbReference>
<dbReference type="SUPFAM" id="SSF56801">
    <property type="entry name" value="Acetyl-CoA synthetase-like"/>
    <property type="match status" value="1"/>
</dbReference>
<dbReference type="RefSeq" id="WP_284308897.1">
    <property type="nucleotide sequence ID" value="NZ_BSPB01000044.1"/>
</dbReference>
<protein>
    <submittedName>
        <fullName evidence="4">Long-chain acyl-CoA synthetase</fullName>
    </submittedName>
</protein>
<dbReference type="PROSITE" id="PS00455">
    <property type="entry name" value="AMP_BINDING"/>
    <property type="match status" value="1"/>
</dbReference>
<dbReference type="PANTHER" id="PTHR43201">
    <property type="entry name" value="ACYL-COA SYNTHETASE"/>
    <property type="match status" value="1"/>
</dbReference>
<keyword evidence="5" id="KW-1185">Reference proteome</keyword>
<dbReference type="Pfam" id="PF23562">
    <property type="entry name" value="AMP-binding_C_3"/>
    <property type="match status" value="1"/>
</dbReference>
<dbReference type="Gene3D" id="3.30.300.30">
    <property type="match status" value="1"/>
</dbReference>